<proteinExistence type="predicted"/>
<gene>
    <name evidence="1" type="ORF">F966_01650</name>
</gene>
<dbReference type="HOGENOM" id="CLU_3245856_0_0_6"/>
<dbReference type="Proteomes" id="UP000013209">
    <property type="component" value="Unassembled WGS sequence"/>
</dbReference>
<reference evidence="1 2" key="1">
    <citation type="submission" date="2013-02" db="EMBL/GenBank/DDBJ databases">
        <title>The Genome Sequence of Acinetobacter sp. CIP 56.2.</title>
        <authorList>
            <consortium name="The Broad Institute Genome Sequencing Platform"/>
            <consortium name="The Broad Institute Genome Sequencing Center for Infectious Disease"/>
            <person name="Cerqueira G."/>
            <person name="Feldgarden M."/>
            <person name="Courvalin P."/>
            <person name="Perichon B."/>
            <person name="Grillot-Courvalin C."/>
            <person name="Clermont D."/>
            <person name="Rocha E."/>
            <person name="Yoon E.-J."/>
            <person name="Nemec A."/>
            <person name="Walker B."/>
            <person name="Young S.K."/>
            <person name="Zeng Q."/>
            <person name="Gargeya S."/>
            <person name="Fitzgerald M."/>
            <person name="Haas B."/>
            <person name="Abouelleil A."/>
            <person name="Alvarado L."/>
            <person name="Arachchi H.M."/>
            <person name="Berlin A.M."/>
            <person name="Chapman S.B."/>
            <person name="Dewar J."/>
            <person name="Goldberg J."/>
            <person name="Griggs A."/>
            <person name="Gujja S."/>
            <person name="Hansen M."/>
            <person name="Howarth C."/>
            <person name="Imamovic A."/>
            <person name="Larimer J."/>
            <person name="McCowan C."/>
            <person name="Murphy C."/>
            <person name="Neiman D."/>
            <person name="Pearson M."/>
            <person name="Priest M."/>
            <person name="Roberts A."/>
            <person name="Saif S."/>
            <person name="Shea T."/>
            <person name="Sisk P."/>
            <person name="Sykes S."/>
            <person name="Wortman J."/>
            <person name="Nusbaum C."/>
            <person name="Birren B."/>
        </authorList>
    </citation>
    <scope>NUCLEOTIDE SEQUENCE [LARGE SCALE GENOMIC DNA]</scope>
    <source>
        <strain evidence="1 2">CIP 56.2</strain>
    </source>
</reference>
<evidence type="ECO:0000313" key="2">
    <source>
        <dbReference type="Proteomes" id="UP000013209"/>
    </source>
</evidence>
<organism evidence="1 2">
    <name type="scientific">Acinetobacter higginsii</name>
    <dbReference type="NCBI Taxonomy" id="70347"/>
    <lineage>
        <taxon>Bacteria</taxon>
        <taxon>Pseudomonadati</taxon>
        <taxon>Pseudomonadota</taxon>
        <taxon>Gammaproteobacteria</taxon>
        <taxon>Moraxellales</taxon>
        <taxon>Moraxellaceae</taxon>
        <taxon>Acinetobacter</taxon>
    </lineage>
</organism>
<name>N8XRV1_9GAMM</name>
<dbReference type="EMBL" id="APPH01000007">
    <property type="protein sequence ID" value="ENV09830.1"/>
    <property type="molecule type" value="Genomic_DNA"/>
</dbReference>
<comment type="caution">
    <text evidence="1">The sequence shown here is derived from an EMBL/GenBank/DDBJ whole genome shotgun (WGS) entry which is preliminary data.</text>
</comment>
<sequence>MSCEEGAGKKVLKFVTRLQKNISSVFRFYLINKDQYFKFFLN</sequence>
<evidence type="ECO:0000313" key="1">
    <source>
        <dbReference type="EMBL" id="ENV09830.1"/>
    </source>
</evidence>
<dbReference type="PATRIC" id="fig|1144672.3.peg.1577"/>
<dbReference type="AlphaFoldDB" id="N8XRV1"/>
<protein>
    <submittedName>
        <fullName evidence="1">Uncharacterized protein</fullName>
    </submittedName>
</protein>
<accession>N8XRV1</accession>